<sequence>MKLKETKDNKRSMKIIVSIAIIAVIFVPMLYSCIYLLSVWDVYNKLDNVPVAFVNMDKSTTKDGKEYALGKDIEKNLKDNKKVDWRFVTQEEAMDGVKGTKYYAVVEIPEDFSENIANAQSGNTKNSEIIYIPNKGKNFVFSQISLKAAEAIKTEVSSNIQKEVSKSLVNSLYDVKVSIKDAGNGVEKLQVGTEKLLNGSERLADGAESAANGSVKLQNALNTATASVGRLQDGTQELFDGSSKLTGGINAAVTGSKKLSLGLMEIANGQSKIVNGSEELVSGLKTAKNSLTQSNSSIKPLISGASTLDANVGAIAQGAGQLDTSFGVLADSIKKSDSVLHYELDAIKNSNLSQADKQKLIAGITALDKISVSGTSDSNEAPISKAANSIHQLSSNLDKLKTGSSQISNGVNTLADGLSSTQSKLNSGLDKLIGGAEDIQTGSSSVLIALNTVTAKTGDLSNGLEQLNGGATRLENGLQAVNDGNLKLENGLSTICQKTGELSSGLATISNGAKTLSDGLQTATEGTTKLRNGLNSGYDKMDTKLKFSSDSMSNFVSKPVDIKENDINNVKYYGEGLAPYFISMSMWLGAMIIGTILSIAKSKKVFNIKLINSFFGSFMVGCGLVVLQALILSYAAIKIIGINPVSVPQFCIINSVISITFFSVSYGVSHAIGALGGAVMFILLLLQLSSSAGTFPIETAPMFYRIVNKIVPMTYSVSTLRMTISGINQSVLNHNMFVMLIFIVVFLLGGFLIRELINLSKNGRQAIINSKVA</sequence>
<reference evidence="1" key="1">
    <citation type="journal article" date="2025" name="Int. J. Syst. Evol. Microbiol.">
        <title>Inconstantimicrobium mannanitabidum sp. nov., a novel member of the family Clostridiaceae isolated from anoxic soil under the treatment of reductive soil disinfestation.</title>
        <authorList>
            <person name="Ueki A."/>
            <person name="Tonouchi A."/>
            <person name="Honma S."/>
            <person name="Kaku N."/>
            <person name="Ueki K."/>
        </authorList>
    </citation>
    <scope>NUCLEOTIDE SEQUENCE</scope>
    <source>
        <strain evidence="1">TW13</strain>
    </source>
</reference>
<gene>
    <name evidence="1" type="ORF">rsdtw13_25310</name>
</gene>
<dbReference type="EMBL" id="BROD01000001">
    <property type="protein sequence ID" value="GKX67273.1"/>
    <property type="molecule type" value="Genomic_DNA"/>
</dbReference>
<comment type="caution">
    <text evidence="1">The sequence shown here is derived from an EMBL/GenBank/DDBJ whole genome shotgun (WGS) entry which is preliminary data.</text>
</comment>
<evidence type="ECO:0000313" key="1">
    <source>
        <dbReference type="EMBL" id="GKX67273.1"/>
    </source>
</evidence>
<accession>A0ACB5RE08</accession>
<name>A0ACB5RE08_9CLOT</name>
<keyword evidence="2" id="KW-1185">Reference proteome</keyword>
<proteinExistence type="predicted"/>
<protein>
    <submittedName>
        <fullName evidence="1">Uncharacterized protein</fullName>
    </submittedName>
</protein>
<evidence type="ECO:0000313" key="2">
    <source>
        <dbReference type="Proteomes" id="UP001058074"/>
    </source>
</evidence>
<dbReference type="Proteomes" id="UP001058074">
    <property type="component" value="Unassembled WGS sequence"/>
</dbReference>
<organism evidence="1 2">
    <name type="scientific">Inconstantimicrobium mannanitabidum</name>
    <dbReference type="NCBI Taxonomy" id="1604901"/>
    <lineage>
        <taxon>Bacteria</taxon>
        <taxon>Bacillati</taxon>
        <taxon>Bacillota</taxon>
        <taxon>Clostridia</taxon>
        <taxon>Eubacteriales</taxon>
        <taxon>Clostridiaceae</taxon>
        <taxon>Inconstantimicrobium</taxon>
    </lineage>
</organism>